<accession>A0A4D6EIV9</accession>
<evidence type="ECO:0000313" key="2">
    <source>
        <dbReference type="Proteomes" id="UP001237152"/>
    </source>
</evidence>
<organism evidence="1 2">
    <name type="scientific">Pandoravirus celtis</name>
    <dbReference type="NCBI Taxonomy" id="2568002"/>
    <lineage>
        <taxon>Viruses</taxon>
        <taxon>Pandoravirus</taxon>
    </lineage>
</organism>
<name>A0A4D6EIV9_9VIRU</name>
<protein>
    <submittedName>
        <fullName evidence="1">Uncharacterized protein</fullName>
    </submittedName>
</protein>
<evidence type="ECO:0000313" key="1">
    <source>
        <dbReference type="EMBL" id="QBZ81771.1"/>
    </source>
</evidence>
<sequence>MSRRCLGVAHLQARPCPWPLSPDPTQCAVDPVFGALPSLTLEEVFWYHLRNEVLGDAASKDEDEDDARDLADLRAWLASYKPLRGSPEFCRAARRLLAAWSQPHATTAPTLAGVASCHRHHMALVRSPMCGVGVDRARRPPPCASLACWQSVSSTSCARCTIRRPRLSTKCLARLASLRPGCPRRSAFA</sequence>
<reference evidence="1" key="1">
    <citation type="journal article" date="2019" name="Front. Microbiol.">
        <title>Pandoravirus Celtis Illustrates the Microevolution Processes at Work in the Giant Pandoraviridae Genomes.</title>
        <authorList>
            <person name="Legendre M."/>
            <person name="Alempic J.M."/>
            <person name="Philippe N."/>
            <person name="Lartigue A."/>
            <person name="Jeudy S."/>
            <person name="Poirot O."/>
            <person name="Ta N.T."/>
            <person name="Nin S."/>
            <person name="Coute Y."/>
            <person name="Abergel C."/>
            <person name="Claverie J.M."/>
        </authorList>
    </citation>
    <scope>NUCLEOTIDE SEQUENCE</scope>
</reference>
<gene>
    <name evidence="1" type="ORF">pclt_cds_1194</name>
</gene>
<dbReference type="EMBL" id="MK174290">
    <property type="protein sequence ID" value="QBZ81771.1"/>
    <property type="molecule type" value="Genomic_DNA"/>
</dbReference>
<proteinExistence type="predicted"/>
<dbReference type="Proteomes" id="UP001237152">
    <property type="component" value="Segment"/>
</dbReference>